<feature type="transmembrane region" description="Helical" evidence="1">
    <location>
        <begin position="40"/>
        <end position="62"/>
    </location>
</feature>
<feature type="domain" description="DUF218" evidence="2">
    <location>
        <begin position="103"/>
        <end position="239"/>
    </location>
</feature>
<proteinExistence type="predicted"/>
<keyword evidence="1" id="KW-0472">Membrane</keyword>
<sequence>MEVLKVIAVHLCSPLVMAALLAVTGWVLTIRLRRHAAKHCFLAAAAILTLFSQPLVSDLLLFPLEHMGREPPKEEYARSQIYVLACYYNTTENVPEIARWSECSLQRLAAAARLHHKYGGDVVVSGAENASAPGVIYAEKAGQFLKSLGVPANKITRIKGGGTTAGEIALVSPLIANRPTLVVSSATHIHRLRLLFPHSYKLSYYPVDFLSTGELNKWLSPPALYALEFSRRAIYEYVALTKDYFFR</sequence>
<name>A0ABT2VQQ5_9ALTE</name>
<dbReference type="EMBL" id="JAOTJC010000012">
    <property type="protein sequence ID" value="MCU7555640.1"/>
    <property type="molecule type" value="Genomic_DNA"/>
</dbReference>
<dbReference type="CDD" id="cd06259">
    <property type="entry name" value="YdcF-like"/>
    <property type="match status" value="1"/>
</dbReference>
<comment type="caution">
    <text evidence="3">The sequence shown here is derived from an EMBL/GenBank/DDBJ whole genome shotgun (WGS) entry which is preliminary data.</text>
</comment>
<keyword evidence="1" id="KW-0812">Transmembrane</keyword>
<feature type="transmembrane region" description="Helical" evidence="1">
    <location>
        <begin position="6"/>
        <end position="28"/>
    </location>
</feature>
<dbReference type="Proteomes" id="UP001209257">
    <property type="component" value="Unassembled WGS sequence"/>
</dbReference>
<evidence type="ECO:0000259" key="2">
    <source>
        <dbReference type="Pfam" id="PF02698"/>
    </source>
</evidence>
<dbReference type="RefSeq" id="WP_262995491.1">
    <property type="nucleotide sequence ID" value="NZ_JAOTJC010000012.1"/>
</dbReference>
<organism evidence="3 4">
    <name type="scientific">Alteromonas salexigens</name>
    <dbReference type="NCBI Taxonomy" id="2982530"/>
    <lineage>
        <taxon>Bacteria</taxon>
        <taxon>Pseudomonadati</taxon>
        <taxon>Pseudomonadota</taxon>
        <taxon>Gammaproteobacteria</taxon>
        <taxon>Alteromonadales</taxon>
        <taxon>Alteromonadaceae</taxon>
        <taxon>Alteromonas/Salinimonas group</taxon>
        <taxon>Alteromonas</taxon>
    </lineage>
</organism>
<evidence type="ECO:0000313" key="4">
    <source>
        <dbReference type="Proteomes" id="UP001209257"/>
    </source>
</evidence>
<keyword evidence="4" id="KW-1185">Reference proteome</keyword>
<reference evidence="4" key="1">
    <citation type="submission" date="2023-07" db="EMBL/GenBank/DDBJ databases">
        <title>Study on multiphase classification of strain Alteromonas salexigens isolated from the Yellow Sea.</title>
        <authorList>
            <person name="Sun L."/>
        </authorList>
    </citation>
    <scope>NUCLEOTIDE SEQUENCE [LARGE SCALE GENOMIC DNA]</scope>
    <source>
        <strain evidence="4">ASW11-19</strain>
    </source>
</reference>
<evidence type="ECO:0000256" key="1">
    <source>
        <dbReference type="SAM" id="Phobius"/>
    </source>
</evidence>
<accession>A0ABT2VQQ5</accession>
<dbReference type="Pfam" id="PF02698">
    <property type="entry name" value="DUF218"/>
    <property type="match status" value="1"/>
</dbReference>
<evidence type="ECO:0000313" key="3">
    <source>
        <dbReference type="EMBL" id="MCU7555640.1"/>
    </source>
</evidence>
<gene>
    <name evidence="3" type="ORF">OCL06_13675</name>
</gene>
<keyword evidence="1" id="KW-1133">Transmembrane helix</keyword>
<dbReference type="InterPro" id="IPR003848">
    <property type="entry name" value="DUF218"/>
</dbReference>
<protein>
    <submittedName>
        <fullName evidence="3">YdcF family protein</fullName>
    </submittedName>
</protein>